<dbReference type="InterPro" id="IPR005135">
    <property type="entry name" value="Endo/exonuclease/phosphatase"/>
</dbReference>
<keyword evidence="2" id="KW-0812">Transmembrane</keyword>
<name>A0A2P8Q6P0_9ACTN</name>
<dbReference type="GO" id="GO:0003824">
    <property type="term" value="F:catalytic activity"/>
    <property type="evidence" value="ECO:0007669"/>
    <property type="project" value="InterPro"/>
</dbReference>
<evidence type="ECO:0000259" key="3">
    <source>
        <dbReference type="Pfam" id="PF03372"/>
    </source>
</evidence>
<keyword evidence="2" id="KW-0472">Membrane</keyword>
<comment type="caution">
    <text evidence="4">The sequence shown here is derived from an EMBL/GenBank/DDBJ whole genome shotgun (WGS) entry which is preliminary data.</text>
</comment>
<feature type="compositionally biased region" description="Basic and acidic residues" evidence="1">
    <location>
        <begin position="194"/>
        <end position="206"/>
    </location>
</feature>
<evidence type="ECO:0000313" key="4">
    <source>
        <dbReference type="EMBL" id="PSM41909.1"/>
    </source>
</evidence>
<organism evidence="4 5">
    <name type="scientific">Streptomyces dioscori</name>
    <dbReference type="NCBI Taxonomy" id="2109333"/>
    <lineage>
        <taxon>Bacteria</taxon>
        <taxon>Bacillati</taxon>
        <taxon>Actinomycetota</taxon>
        <taxon>Actinomycetes</taxon>
        <taxon>Kitasatosporales</taxon>
        <taxon>Streptomycetaceae</taxon>
        <taxon>Streptomyces</taxon>
        <taxon>Streptomyces aurantiacus group</taxon>
    </lineage>
</organism>
<keyword evidence="5" id="KW-1185">Reference proteome</keyword>
<keyword evidence="2" id="KW-1133">Transmembrane helix</keyword>
<evidence type="ECO:0000313" key="5">
    <source>
        <dbReference type="Proteomes" id="UP000240429"/>
    </source>
</evidence>
<dbReference type="AlphaFoldDB" id="A0A2P8Q6P0"/>
<dbReference type="Proteomes" id="UP000240429">
    <property type="component" value="Unassembled WGS sequence"/>
</dbReference>
<proteinExistence type="predicted"/>
<dbReference type="Gene3D" id="3.60.10.10">
    <property type="entry name" value="Endonuclease/exonuclease/phosphatase"/>
    <property type="match status" value="1"/>
</dbReference>
<dbReference type="OrthoDB" id="2340043at2"/>
<dbReference type="EMBL" id="PYBJ01000011">
    <property type="protein sequence ID" value="PSM41909.1"/>
    <property type="molecule type" value="Genomic_DNA"/>
</dbReference>
<dbReference type="InterPro" id="IPR036691">
    <property type="entry name" value="Endo/exonu/phosph_ase_sf"/>
</dbReference>
<reference evidence="4 5" key="1">
    <citation type="submission" date="2018-03" db="EMBL/GenBank/DDBJ databases">
        <title>Streptomyces dioscori sp. nov., a novel endophytic actinobacterium isolated from bulbil of Dioscorea bulbifera L.</title>
        <authorList>
            <person name="Zhikuan W."/>
        </authorList>
    </citation>
    <scope>NUCLEOTIDE SEQUENCE [LARGE SCALE GENOMIC DNA]</scope>
    <source>
        <strain evidence="4 5">A217</strain>
    </source>
</reference>
<evidence type="ECO:0000256" key="2">
    <source>
        <dbReference type="SAM" id="Phobius"/>
    </source>
</evidence>
<protein>
    <recommendedName>
        <fullName evidence="3">Endonuclease/exonuclease/phosphatase domain-containing protein</fullName>
    </recommendedName>
</protein>
<feature type="domain" description="Endonuclease/exonuclease/phosphatase" evidence="3">
    <location>
        <begin position="147"/>
        <end position="370"/>
    </location>
</feature>
<feature type="transmembrane region" description="Helical" evidence="2">
    <location>
        <begin position="86"/>
        <end position="105"/>
    </location>
</feature>
<sequence>MAGVGGGTEGVEDVALRGATAETVETAKRAKRGKTGGWTGDENVPAPRHGTTRPGAWFAALLLLTVTTVLACRMADTDAITPIPQLLAFLPWLLAPTAVALLFAALSHWRIGLVWGVVALAVTAWYIEPYGRTMEPGGTPVAEIRVLTANVEFGQATDALIEAVAKQRPDLVFVQECEDVCEKKLNQAFGKKSKSSEADKGDKGDKGSVYPYRQSVESATSEGSDGSVILSRHPLTPAKGIPATMGMPGATADVDGQEIRLQLAHPMPPLPSHLGTWRKELAALRDYAAANIGRPTVVAGDFNATQDHAAFRRILDTGFMDGARLTGDTRTPSWPALTAPAFGAQIDHVLVSRGFTATRTRFLDLDDTDHRALVVDLTLRKST</sequence>
<accession>A0A2P8Q6P0</accession>
<feature type="region of interest" description="Disordered" evidence="1">
    <location>
        <begin position="191"/>
        <end position="231"/>
    </location>
</feature>
<feature type="transmembrane region" description="Helical" evidence="2">
    <location>
        <begin position="111"/>
        <end position="127"/>
    </location>
</feature>
<dbReference type="SUPFAM" id="SSF56219">
    <property type="entry name" value="DNase I-like"/>
    <property type="match status" value="1"/>
</dbReference>
<feature type="region of interest" description="Disordered" evidence="1">
    <location>
        <begin position="25"/>
        <end position="49"/>
    </location>
</feature>
<dbReference type="Pfam" id="PF03372">
    <property type="entry name" value="Exo_endo_phos"/>
    <property type="match status" value="1"/>
</dbReference>
<gene>
    <name evidence="4" type="ORF">C6Y14_19065</name>
</gene>
<evidence type="ECO:0000256" key="1">
    <source>
        <dbReference type="SAM" id="MobiDB-lite"/>
    </source>
</evidence>
<feature type="compositionally biased region" description="Polar residues" evidence="1">
    <location>
        <begin position="215"/>
        <end position="224"/>
    </location>
</feature>
<feature type="transmembrane region" description="Helical" evidence="2">
    <location>
        <begin position="55"/>
        <end position="74"/>
    </location>
</feature>